<name>A0ABD5SZF0_9EURY</name>
<organism evidence="1 2">
    <name type="scientific">Natrinema soli</name>
    <dbReference type="NCBI Taxonomy" id="1930624"/>
    <lineage>
        <taxon>Archaea</taxon>
        <taxon>Methanobacteriati</taxon>
        <taxon>Methanobacteriota</taxon>
        <taxon>Stenosarchaea group</taxon>
        <taxon>Halobacteria</taxon>
        <taxon>Halobacteriales</taxon>
        <taxon>Natrialbaceae</taxon>
        <taxon>Natrinema</taxon>
    </lineage>
</organism>
<sequence length="44" mass="4546">AASGAWELAERGAFDGDETVVIVNTGSGNKEADVLRSHLMSQGV</sequence>
<dbReference type="Proteomes" id="UP001596383">
    <property type="component" value="Unassembled WGS sequence"/>
</dbReference>
<gene>
    <name evidence="1" type="ORF">ACFQE6_29585</name>
</gene>
<dbReference type="AlphaFoldDB" id="A0ABD5SZF0"/>
<evidence type="ECO:0000313" key="1">
    <source>
        <dbReference type="EMBL" id="MFC6769017.1"/>
    </source>
</evidence>
<accession>A0ABD5SZF0</accession>
<dbReference type="EMBL" id="JBHSWV010000661">
    <property type="protein sequence ID" value="MFC6769017.1"/>
    <property type="molecule type" value="Genomic_DNA"/>
</dbReference>
<keyword evidence="2" id="KW-1185">Reference proteome</keyword>
<protein>
    <submittedName>
        <fullName evidence="1">Threonine synthase</fullName>
    </submittedName>
</protein>
<proteinExistence type="predicted"/>
<evidence type="ECO:0000313" key="2">
    <source>
        <dbReference type="Proteomes" id="UP001596383"/>
    </source>
</evidence>
<feature type="non-terminal residue" evidence="1">
    <location>
        <position position="1"/>
    </location>
</feature>
<comment type="caution">
    <text evidence="1">The sequence shown here is derived from an EMBL/GenBank/DDBJ whole genome shotgun (WGS) entry which is preliminary data.</text>
</comment>
<reference evidence="1 2" key="1">
    <citation type="journal article" date="2019" name="Int. J. Syst. Evol. Microbiol.">
        <title>The Global Catalogue of Microorganisms (GCM) 10K type strain sequencing project: providing services to taxonomists for standard genome sequencing and annotation.</title>
        <authorList>
            <consortium name="The Broad Institute Genomics Platform"/>
            <consortium name="The Broad Institute Genome Sequencing Center for Infectious Disease"/>
            <person name="Wu L."/>
            <person name="Ma J."/>
        </authorList>
    </citation>
    <scope>NUCLEOTIDE SEQUENCE [LARGE SCALE GENOMIC DNA]</scope>
    <source>
        <strain evidence="1 2">LMG 29247</strain>
    </source>
</reference>